<dbReference type="OMA" id="GWMMWPF"/>
<feature type="domain" description="AMP-dependent synthetase/ligase" evidence="5">
    <location>
        <begin position="101"/>
        <end position="483"/>
    </location>
</feature>
<dbReference type="InterPro" id="IPR005914">
    <property type="entry name" value="Acac_CoA_synth"/>
</dbReference>
<dbReference type="AlphaFoldDB" id="W3XGN8"/>
<keyword evidence="3" id="KW-0547">Nucleotide-binding</keyword>
<dbReference type="HOGENOM" id="CLU_000022_3_3_1"/>
<name>W3XGN8_PESFW</name>
<keyword evidence="7" id="KW-1185">Reference proteome</keyword>
<sequence length="671" mass="73829">MAQKIAPVWVHPSPHLTVLDAFRRHVNQRYHVFLPDYASLHGWTIENMELFYQELWNFSGLVTSKPPLKVANSLASMWPRPQWFPGAEMNFTENLLATGLAAHPDMIAVSACREGGKDWRHLNWKQLRELVASYTTAFRNAGVVKGDRVAAIVTNSLEALLIALAAGAVGAIFSSASPDMGPKAIVERFVQIQPKIMFIEPHVFYANKSRNLRDRLSGAVEELKAKVSCLDKVIVVNDPTWTQGGLIALEIFLDVPAQPLEFVQVMFDHPIYILFTSGTTGSPKCICHSGGAALLKNKLDLAMNMDMGIGSTYYQYTTTGWMMWNVLIGALSLGSRIILYDGSPLHPSPSHQLSLLESQGVTHWGTSPKFLGALKFDPASTQIARRLEGLQNVLVAGSPLATSLVDWFYADRFPSHIGLQNSSGGTDLVGAIVGGNNLSPVNGNELAAPVLGMKVEIWDLGGSVAEDSSNEQGELVITRPFVSMPIKFWGDDAKDSKYFDTYFALNHGVWSHGDSISRNPVTGGFSLHGRSDGVLNPGGIRFGTAELYDVISRFPEIEDSVAVGQRVKVESDREEERVVMFIKMRSPSAILDASLRSRITQGIRQTLSARHVPEEIWQVKDIPYSMNGKKMEKVVKGIICGEKITWGSIANPECLNEFAKFVPHKTNAARL</sequence>
<dbReference type="Gene3D" id="3.40.50.12780">
    <property type="entry name" value="N-terminal domain of ligase-like"/>
    <property type="match status" value="1"/>
</dbReference>
<dbReference type="InterPro" id="IPR042099">
    <property type="entry name" value="ANL_N_sf"/>
</dbReference>
<organism evidence="6 7">
    <name type="scientific">Pestalotiopsis fici (strain W106-1 / CGMCC3.15140)</name>
    <dbReference type="NCBI Taxonomy" id="1229662"/>
    <lineage>
        <taxon>Eukaryota</taxon>
        <taxon>Fungi</taxon>
        <taxon>Dikarya</taxon>
        <taxon>Ascomycota</taxon>
        <taxon>Pezizomycotina</taxon>
        <taxon>Sordariomycetes</taxon>
        <taxon>Xylariomycetidae</taxon>
        <taxon>Amphisphaeriales</taxon>
        <taxon>Sporocadaceae</taxon>
        <taxon>Pestalotiopsis</taxon>
    </lineage>
</organism>
<evidence type="ECO:0000256" key="3">
    <source>
        <dbReference type="ARBA" id="ARBA00022741"/>
    </source>
</evidence>
<evidence type="ECO:0000256" key="1">
    <source>
        <dbReference type="ARBA" id="ARBA00006432"/>
    </source>
</evidence>
<comment type="similarity">
    <text evidence="1">Belongs to the ATP-dependent AMP-binding enzyme family.</text>
</comment>
<dbReference type="RefSeq" id="XP_007829173.1">
    <property type="nucleotide sequence ID" value="XM_007830982.1"/>
</dbReference>
<dbReference type="InterPro" id="IPR000873">
    <property type="entry name" value="AMP-dep_synth/lig_dom"/>
</dbReference>
<dbReference type="InterPro" id="IPR020845">
    <property type="entry name" value="AMP-binding_CS"/>
</dbReference>
<dbReference type="Gene3D" id="3.30.300.30">
    <property type="match status" value="1"/>
</dbReference>
<dbReference type="EMBL" id="KI912110">
    <property type="protein sequence ID" value="ETS84376.1"/>
    <property type="molecule type" value="Genomic_DNA"/>
</dbReference>
<dbReference type="PANTHER" id="PTHR42921:SF1">
    <property type="entry name" value="ACETOACETYL-COA SYNTHETASE"/>
    <property type="match status" value="1"/>
</dbReference>
<dbReference type="PANTHER" id="PTHR42921">
    <property type="entry name" value="ACETOACETYL-COA SYNTHETASE"/>
    <property type="match status" value="1"/>
</dbReference>
<accession>W3XGN8</accession>
<keyword evidence="2" id="KW-0436">Ligase</keyword>
<dbReference type="KEGG" id="pfy:PFICI_02401"/>
<dbReference type="Proteomes" id="UP000030651">
    <property type="component" value="Unassembled WGS sequence"/>
</dbReference>
<evidence type="ECO:0000313" key="6">
    <source>
        <dbReference type="EMBL" id="ETS84376.1"/>
    </source>
</evidence>
<dbReference type="GO" id="GO:0030729">
    <property type="term" value="F:acetoacetate-CoA ligase activity"/>
    <property type="evidence" value="ECO:0007669"/>
    <property type="project" value="InterPro"/>
</dbReference>
<protein>
    <recommendedName>
        <fullName evidence="5">AMP-dependent synthetase/ligase domain-containing protein</fullName>
    </recommendedName>
</protein>
<evidence type="ECO:0000256" key="4">
    <source>
        <dbReference type="ARBA" id="ARBA00022840"/>
    </source>
</evidence>
<dbReference type="GO" id="GO:0006629">
    <property type="term" value="P:lipid metabolic process"/>
    <property type="evidence" value="ECO:0007669"/>
    <property type="project" value="InterPro"/>
</dbReference>
<evidence type="ECO:0000313" key="7">
    <source>
        <dbReference type="Proteomes" id="UP000030651"/>
    </source>
</evidence>
<dbReference type="OrthoDB" id="10253869at2759"/>
<dbReference type="eggNOG" id="KOG1175">
    <property type="taxonomic scope" value="Eukaryota"/>
</dbReference>
<evidence type="ECO:0000256" key="2">
    <source>
        <dbReference type="ARBA" id="ARBA00022598"/>
    </source>
</evidence>
<keyword evidence="4" id="KW-0067">ATP-binding</keyword>
<dbReference type="GO" id="GO:0005524">
    <property type="term" value="F:ATP binding"/>
    <property type="evidence" value="ECO:0007669"/>
    <property type="project" value="UniProtKB-KW"/>
</dbReference>
<dbReference type="STRING" id="1229662.W3XGN8"/>
<dbReference type="GeneID" id="19267414"/>
<dbReference type="InterPro" id="IPR045851">
    <property type="entry name" value="AMP-bd_C_sf"/>
</dbReference>
<evidence type="ECO:0000259" key="5">
    <source>
        <dbReference type="Pfam" id="PF00501"/>
    </source>
</evidence>
<dbReference type="SUPFAM" id="SSF56801">
    <property type="entry name" value="Acetyl-CoA synthetase-like"/>
    <property type="match status" value="1"/>
</dbReference>
<proteinExistence type="inferred from homology"/>
<dbReference type="Pfam" id="PF00501">
    <property type="entry name" value="AMP-binding"/>
    <property type="match status" value="1"/>
</dbReference>
<dbReference type="PROSITE" id="PS00455">
    <property type="entry name" value="AMP_BINDING"/>
    <property type="match status" value="1"/>
</dbReference>
<reference evidence="7" key="1">
    <citation type="journal article" date="2015" name="BMC Genomics">
        <title>Genomic and transcriptomic analysis of the endophytic fungus Pestalotiopsis fici reveals its lifestyle and high potential for synthesis of natural products.</title>
        <authorList>
            <person name="Wang X."/>
            <person name="Zhang X."/>
            <person name="Liu L."/>
            <person name="Xiang M."/>
            <person name="Wang W."/>
            <person name="Sun X."/>
            <person name="Che Y."/>
            <person name="Guo L."/>
            <person name="Liu G."/>
            <person name="Guo L."/>
            <person name="Wang C."/>
            <person name="Yin W.B."/>
            <person name="Stadler M."/>
            <person name="Zhang X."/>
            <person name="Liu X."/>
        </authorList>
    </citation>
    <scope>NUCLEOTIDE SEQUENCE [LARGE SCALE GENOMIC DNA]</scope>
    <source>
        <strain evidence="7">W106-1 / CGMCC3.15140</strain>
    </source>
</reference>
<gene>
    <name evidence="6" type="ORF">PFICI_02401</name>
</gene>
<dbReference type="NCBIfam" id="TIGR01217">
    <property type="entry name" value="ac_ac_CoA_syn"/>
    <property type="match status" value="1"/>
</dbReference>
<dbReference type="InParanoid" id="W3XGN8"/>